<dbReference type="Proteomes" id="UP000789845">
    <property type="component" value="Unassembled WGS sequence"/>
</dbReference>
<accession>A0A9C7L9Q9</accession>
<evidence type="ECO:0000313" key="2">
    <source>
        <dbReference type="EMBL" id="CAG9607113.1"/>
    </source>
</evidence>
<feature type="transmembrane region" description="Helical" evidence="1">
    <location>
        <begin position="28"/>
        <end position="58"/>
    </location>
</feature>
<dbReference type="EMBL" id="CAKJTG010000004">
    <property type="protein sequence ID" value="CAG9607113.1"/>
    <property type="molecule type" value="Genomic_DNA"/>
</dbReference>
<comment type="caution">
    <text evidence="2">The sequence shown here is derived from an EMBL/GenBank/DDBJ whole genome shotgun (WGS) entry which is preliminary data.</text>
</comment>
<organism evidence="2 3">
    <name type="scientific">Pseudoneobacillus rhizosphaerae</name>
    <dbReference type="NCBI Taxonomy" id="2880968"/>
    <lineage>
        <taxon>Bacteria</taxon>
        <taxon>Bacillati</taxon>
        <taxon>Bacillota</taxon>
        <taxon>Bacilli</taxon>
        <taxon>Bacillales</taxon>
        <taxon>Bacillaceae</taxon>
        <taxon>Pseudoneobacillus</taxon>
    </lineage>
</organism>
<keyword evidence="1" id="KW-0472">Membrane</keyword>
<feature type="transmembrane region" description="Helical" evidence="1">
    <location>
        <begin position="142"/>
        <end position="160"/>
    </location>
</feature>
<dbReference type="RefSeq" id="WP_230495392.1">
    <property type="nucleotide sequence ID" value="NZ_CAKJTG010000004.1"/>
</dbReference>
<keyword evidence="3" id="KW-1185">Reference proteome</keyword>
<evidence type="ECO:0000313" key="3">
    <source>
        <dbReference type="Proteomes" id="UP000789845"/>
    </source>
</evidence>
<keyword evidence="1" id="KW-0812">Transmembrane</keyword>
<dbReference type="AlphaFoldDB" id="A0A9C7L9Q9"/>
<feature type="transmembrane region" description="Helical" evidence="1">
    <location>
        <begin position="5"/>
        <end position="22"/>
    </location>
</feature>
<evidence type="ECO:0000256" key="1">
    <source>
        <dbReference type="SAM" id="Phobius"/>
    </source>
</evidence>
<name>A0A9C7L9Q9_9BACI</name>
<feature type="transmembrane region" description="Helical" evidence="1">
    <location>
        <begin position="112"/>
        <end position="130"/>
    </location>
</feature>
<keyword evidence="1" id="KW-1133">Transmembrane helix</keyword>
<gene>
    <name evidence="2" type="ORF">NEOCIP111885_00803</name>
</gene>
<proteinExistence type="predicted"/>
<feature type="transmembrane region" description="Helical" evidence="1">
    <location>
        <begin position="79"/>
        <end position="100"/>
    </location>
</feature>
<reference evidence="2" key="1">
    <citation type="submission" date="2021-10" db="EMBL/GenBank/DDBJ databases">
        <authorList>
            <person name="Criscuolo A."/>
        </authorList>
    </citation>
    <scope>NUCLEOTIDE SEQUENCE</scope>
    <source>
        <strain evidence="2">CIP111885</strain>
    </source>
</reference>
<protein>
    <submittedName>
        <fullName evidence="2">Uncharacterized protein</fullName>
    </submittedName>
</protein>
<sequence length="162" mass="18352">MVAIWLFVNLMIIVGMVAWSLLHQTDGLFLQFATVFSQFAVILILLNLNMYFIFLIIRKSKKRKVKLTLAKISRKVMKVHVPIAISAASLIILHIIFIVFSIPFDLTKPKLLTGLLAAIGLIFTLIAGYLRSKKASGTRRKSHILTAFVFFLMALLHIFSTY</sequence>